<feature type="active site" evidence="3">
    <location>
        <position position="239"/>
    </location>
</feature>
<sequence>MTSAASSDDRRYVLSLGCPDATGIVARISTFLADVGGSIVEAGYHADPDSGWFFTRQAVRASSIPLGLDELRERFATVAAELGPETEWTLQDTGETKRVVLLVSKEGHCLHDILGRVAAGELNAEICAVVGNHPDLERVTRRHGIDFHYVSFPKDPEQRGPAFEQVRKLVDVHDPHAVVLARFMQILPPELCEHWAGRAINIHHSFLPSFIGARPYHQAFARGVKLIGATCHYVTPELDAGPIIEQDVVRVGHADTVGDMVRLGRDVEKLVLARGLRWHLEDRVLVHGSKTVVFS</sequence>
<dbReference type="InterPro" id="IPR044074">
    <property type="entry name" value="PurU_ACT"/>
</dbReference>
<dbReference type="GO" id="GO:0008864">
    <property type="term" value="F:formyltetrahydrofolate deformylase activity"/>
    <property type="evidence" value="ECO:0007669"/>
    <property type="project" value="UniProtKB-UniRule"/>
</dbReference>
<organism evidence="7 9">
    <name type="scientific">Rhodococcus aetherivorans</name>
    <dbReference type="NCBI Taxonomy" id="191292"/>
    <lineage>
        <taxon>Bacteria</taxon>
        <taxon>Bacillati</taxon>
        <taxon>Actinomycetota</taxon>
        <taxon>Actinomycetes</taxon>
        <taxon>Mycobacteriales</taxon>
        <taxon>Nocardiaceae</taxon>
        <taxon>Rhodococcus</taxon>
    </lineage>
</organism>
<dbReference type="NCBIfam" id="NF004684">
    <property type="entry name" value="PRK06027.1"/>
    <property type="match status" value="1"/>
</dbReference>
<evidence type="ECO:0000313" key="7">
    <source>
        <dbReference type="EMBL" id="UYF95904.1"/>
    </source>
</evidence>
<dbReference type="CDD" id="cd08648">
    <property type="entry name" value="FMT_core_Formyl-FH4-Hydrolase_C"/>
    <property type="match status" value="1"/>
</dbReference>
<dbReference type="GO" id="GO:0006730">
    <property type="term" value="P:one-carbon metabolic process"/>
    <property type="evidence" value="ECO:0007669"/>
    <property type="project" value="UniProtKB-KW"/>
</dbReference>
<dbReference type="PANTHER" id="PTHR42706">
    <property type="entry name" value="FORMYLTETRAHYDROFOLATE DEFORMYLASE"/>
    <property type="match status" value="1"/>
</dbReference>
<protein>
    <recommendedName>
        <fullName evidence="3 4">Formyltetrahydrofolate deformylase</fullName>
        <ecNumber evidence="3 4">3.5.1.10</ecNumber>
    </recommendedName>
    <alternativeName>
        <fullName evidence="3">Formyl-FH(4) hydrolase</fullName>
    </alternativeName>
</protein>
<reference evidence="6" key="2">
    <citation type="submission" date="2019-10" db="EMBL/GenBank/DDBJ databases">
        <title>Draft genome sequence of Rhodococcus aetherivorans JCM 14343.</title>
        <authorList>
            <person name="Inoue D."/>
            <person name="Nakazawa M."/>
            <person name="Yamamoto N."/>
            <person name="Sei K."/>
            <person name="Ike M."/>
        </authorList>
    </citation>
    <scope>NUCLEOTIDE SEQUENCE</scope>
    <source>
        <strain evidence="6">JCM 14343</strain>
    </source>
</reference>
<name>A0A059MLT4_9NOCA</name>
<comment type="function">
    <text evidence="3">Catalyzes the hydrolysis of 10-formyltetrahydrofolate (formyl-FH4) to formate and tetrahydrofolate (FH4).</text>
</comment>
<accession>A0A059MLT4</accession>
<accession>A0A0F6YA74</accession>
<accession>N1MH68</accession>
<evidence type="ECO:0000256" key="2">
    <source>
        <dbReference type="ARBA" id="ARBA00022801"/>
    </source>
</evidence>
<dbReference type="Gene3D" id="3.40.50.170">
    <property type="entry name" value="Formyl transferase, N-terminal domain"/>
    <property type="match status" value="1"/>
</dbReference>
<dbReference type="RefSeq" id="WP_006946510.1">
    <property type="nucleotide sequence ID" value="NZ_BAAAYP010000009.1"/>
</dbReference>
<feature type="domain" description="Formyl transferase N-terminal" evidence="5">
    <location>
        <begin position="97"/>
        <end position="273"/>
    </location>
</feature>
<dbReference type="GO" id="GO:0006189">
    <property type="term" value="P:'de novo' IMP biosynthetic process"/>
    <property type="evidence" value="ECO:0007669"/>
    <property type="project" value="UniProtKB-UniRule"/>
</dbReference>
<dbReference type="GeneID" id="83620585"/>
<evidence type="ECO:0000313" key="9">
    <source>
        <dbReference type="Proteomes" id="UP001163947"/>
    </source>
</evidence>
<dbReference type="InterPro" id="IPR041729">
    <property type="entry name" value="Formyl-FH4-Hydrolase_C"/>
</dbReference>
<dbReference type="AlphaFoldDB" id="A0A059MLT4"/>
<dbReference type="Gene3D" id="3.30.70.260">
    <property type="match status" value="1"/>
</dbReference>
<dbReference type="InterPro" id="IPR002376">
    <property type="entry name" value="Formyl_transf_N"/>
</dbReference>
<dbReference type="Proteomes" id="UP000325466">
    <property type="component" value="Unassembled WGS sequence"/>
</dbReference>
<keyword evidence="1 3" id="KW-0554">One-carbon metabolism</keyword>
<dbReference type="EC" id="3.5.1.10" evidence="3 4"/>
<dbReference type="CDD" id="cd04875">
    <property type="entry name" value="ACT_F4HF-DF"/>
    <property type="match status" value="1"/>
</dbReference>
<dbReference type="PANTHER" id="PTHR42706:SF1">
    <property type="entry name" value="FORMYLTETRAHYDROFOLATE DEFORMYLASE 2, MITOCHONDRIAL"/>
    <property type="match status" value="1"/>
</dbReference>
<evidence type="ECO:0000313" key="6">
    <source>
        <dbReference type="EMBL" id="GES40339.1"/>
    </source>
</evidence>
<dbReference type="NCBIfam" id="TIGR00655">
    <property type="entry name" value="PurU"/>
    <property type="match status" value="1"/>
</dbReference>
<dbReference type="Proteomes" id="UP001163947">
    <property type="component" value="Chromosome"/>
</dbReference>
<dbReference type="SUPFAM" id="SSF53328">
    <property type="entry name" value="Formyltransferase"/>
    <property type="match status" value="1"/>
</dbReference>
<dbReference type="EMBL" id="BLAH01000197">
    <property type="protein sequence ID" value="GES40339.1"/>
    <property type="molecule type" value="Genomic_DNA"/>
</dbReference>
<evidence type="ECO:0000256" key="3">
    <source>
        <dbReference type="HAMAP-Rule" id="MF_01927"/>
    </source>
</evidence>
<dbReference type="PIRSF" id="PIRSF036480">
    <property type="entry name" value="FormyFH4_hydr"/>
    <property type="match status" value="1"/>
</dbReference>
<dbReference type="PRINTS" id="PR01575">
    <property type="entry name" value="FFH4HYDRLASE"/>
</dbReference>
<dbReference type="EMBL" id="CP106982">
    <property type="protein sequence ID" value="UYF95904.1"/>
    <property type="molecule type" value="Genomic_DNA"/>
</dbReference>
<dbReference type="HAMAP" id="MF_01927">
    <property type="entry name" value="PurU"/>
    <property type="match status" value="1"/>
</dbReference>
<dbReference type="InterPro" id="IPR045865">
    <property type="entry name" value="ACT-like_dom_sf"/>
</dbReference>
<proteinExistence type="inferred from homology"/>
<evidence type="ECO:0000313" key="8">
    <source>
        <dbReference type="Proteomes" id="UP000325466"/>
    </source>
</evidence>
<evidence type="ECO:0000259" key="5">
    <source>
        <dbReference type="Pfam" id="PF00551"/>
    </source>
</evidence>
<reference evidence="6 8" key="1">
    <citation type="journal article" date="2018" name="Biodegradation">
        <title>1,4-Dioxane degradation characteristics of Rhodococcus aetherivorans JCM 14343.</title>
        <authorList>
            <person name="Inoue D."/>
            <person name="Tsunoda T."/>
            <person name="Yamamoto N."/>
            <person name="Ike M."/>
            <person name="Sei K."/>
        </authorList>
    </citation>
    <scope>NUCLEOTIDE SEQUENCE [LARGE SCALE GENOMIC DNA]</scope>
    <source>
        <strain evidence="6 8">JCM 14343</strain>
    </source>
</reference>
<dbReference type="SUPFAM" id="SSF55021">
    <property type="entry name" value="ACT-like"/>
    <property type="match status" value="1"/>
</dbReference>
<dbReference type="InterPro" id="IPR004810">
    <property type="entry name" value="PurU"/>
</dbReference>
<evidence type="ECO:0000256" key="4">
    <source>
        <dbReference type="NCBIfam" id="TIGR00655"/>
    </source>
</evidence>
<gene>
    <name evidence="3 7" type="primary">purU</name>
    <name evidence="7" type="ORF">OCS65_09170</name>
    <name evidence="6" type="ORF">RAJCM14343_5622</name>
</gene>
<keyword evidence="2 3" id="KW-0378">Hydrolase</keyword>
<evidence type="ECO:0000256" key="1">
    <source>
        <dbReference type="ARBA" id="ARBA00022563"/>
    </source>
</evidence>
<comment type="pathway">
    <text evidence="3">Purine metabolism; IMP biosynthesis via de novo pathway; formate from 10-formyl-5,6,7,8-tetrahydrofolate: step 1/1.</text>
</comment>
<reference evidence="7" key="3">
    <citation type="submission" date="2022-09" db="EMBL/GenBank/DDBJ databases">
        <title>The genome sequence of Rhodococcus aetherivorans N1.</title>
        <authorList>
            <person name="Jiang W."/>
        </authorList>
    </citation>
    <scope>NUCLEOTIDE SEQUENCE</scope>
    <source>
        <strain evidence="7">N1</strain>
    </source>
</reference>
<keyword evidence="3" id="KW-0658">Purine biosynthesis</keyword>
<dbReference type="KEGG" id="rav:AAT18_19555"/>
<dbReference type="InterPro" id="IPR036477">
    <property type="entry name" value="Formyl_transf_N_sf"/>
</dbReference>
<comment type="catalytic activity">
    <reaction evidence="3">
        <text>(6R)-10-formyltetrahydrofolate + H2O = (6S)-5,6,7,8-tetrahydrofolate + formate + H(+)</text>
        <dbReference type="Rhea" id="RHEA:19833"/>
        <dbReference type="ChEBI" id="CHEBI:15377"/>
        <dbReference type="ChEBI" id="CHEBI:15378"/>
        <dbReference type="ChEBI" id="CHEBI:15740"/>
        <dbReference type="ChEBI" id="CHEBI:57453"/>
        <dbReference type="ChEBI" id="CHEBI:195366"/>
        <dbReference type="EC" id="3.5.1.10"/>
    </reaction>
</comment>
<dbReference type="Pfam" id="PF00551">
    <property type="entry name" value="Formyl_trans_N"/>
    <property type="match status" value="1"/>
</dbReference>
<comment type="similarity">
    <text evidence="3">Belongs to the PurU family.</text>
</comment>
<keyword evidence="8" id="KW-1185">Reference proteome</keyword>